<gene>
    <name evidence="2" type="ORF">GCM10017586_03740</name>
</gene>
<keyword evidence="1" id="KW-0472">Membrane</keyword>
<protein>
    <submittedName>
        <fullName evidence="2">Uncharacterized protein</fullName>
    </submittedName>
</protein>
<accession>A0A9W6M2D6</accession>
<dbReference type="AlphaFoldDB" id="A0A9W6M2D6"/>
<dbReference type="Proteomes" id="UP001142317">
    <property type="component" value="Unassembled WGS sequence"/>
</dbReference>
<feature type="transmembrane region" description="Helical" evidence="1">
    <location>
        <begin position="20"/>
        <end position="39"/>
    </location>
</feature>
<reference evidence="2" key="2">
    <citation type="submission" date="2023-01" db="EMBL/GenBank/DDBJ databases">
        <authorList>
            <person name="Sun Q."/>
            <person name="Evtushenko L."/>
        </authorList>
    </citation>
    <scope>NUCLEOTIDE SEQUENCE</scope>
    <source>
        <strain evidence="2">VKM Ac-1447</strain>
    </source>
</reference>
<reference evidence="2" key="1">
    <citation type="journal article" date="2014" name="Int. J. Syst. Evol. Microbiol.">
        <title>Complete genome sequence of Corynebacterium casei LMG S-19264T (=DSM 44701T), isolated from a smear-ripened cheese.</title>
        <authorList>
            <consortium name="US DOE Joint Genome Institute (JGI-PGF)"/>
            <person name="Walter F."/>
            <person name="Albersmeier A."/>
            <person name="Kalinowski J."/>
            <person name="Ruckert C."/>
        </authorList>
    </citation>
    <scope>NUCLEOTIDE SEQUENCE</scope>
    <source>
        <strain evidence="2">VKM Ac-1447</strain>
    </source>
</reference>
<feature type="transmembrane region" description="Helical" evidence="1">
    <location>
        <begin position="78"/>
        <end position="98"/>
    </location>
</feature>
<keyword evidence="1" id="KW-0812">Transmembrane</keyword>
<feature type="transmembrane region" description="Helical" evidence="1">
    <location>
        <begin position="104"/>
        <end position="124"/>
    </location>
</feature>
<comment type="caution">
    <text evidence="2">The sequence shown here is derived from an EMBL/GenBank/DDBJ whole genome shotgun (WGS) entry which is preliminary data.</text>
</comment>
<name>A0A9W6M2D6_9MICO</name>
<evidence type="ECO:0000256" key="1">
    <source>
        <dbReference type="SAM" id="Phobius"/>
    </source>
</evidence>
<feature type="transmembrane region" description="Helical" evidence="1">
    <location>
        <begin position="51"/>
        <end position="71"/>
    </location>
</feature>
<organism evidence="2 3">
    <name type="scientific">Microbacterium imperiale</name>
    <dbReference type="NCBI Taxonomy" id="33884"/>
    <lineage>
        <taxon>Bacteria</taxon>
        <taxon>Bacillati</taxon>
        <taxon>Actinomycetota</taxon>
        <taxon>Actinomycetes</taxon>
        <taxon>Micrococcales</taxon>
        <taxon>Microbacteriaceae</taxon>
        <taxon>Microbacterium</taxon>
    </lineage>
</organism>
<proteinExistence type="predicted"/>
<evidence type="ECO:0000313" key="2">
    <source>
        <dbReference type="EMBL" id="GLJ78692.1"/>
    </source>
</evidence>
<dbReference type="EMBL" id="BSEO01000001">
    <property type="protein sequence ID" value="GLJ78692.1"/>
    <property type="molecule type" value="Genomic_DNA"/>
</dbReference>
<dbReference type="RefSeq" id="WP_210005383.1">
    <property type="nucleotide sequence ID" value="NZ_BSEO01000001.1"/>
</dbReference>
<keyword evidence="3" id="KW-1185">Reference proteome</keyword>
<sequence>MDRSPVAPEKRRVLEGLIRVIDLVIYAAVAVGGVFAFIAPPPSVQTELAGWEWLIPVWGAMLVLGGAGGFAGRLSRFWIIEVPALPFAGIGIGVYFLVLGTTATVTPFTTVAAMIILAAMLNMLRRYLELHIFASEPDDQHIRARVAAMLRRRTRDVVRRDT</sequence>
<evidence type="ECO:0000313" key="3">
    <source>
        <dbReference type="Proteomes" id="UP001142317"/>
    </source>
</evidence>
<keyword evidence="1" id="KW-1133">Transmembrane helix</keyword>